<keyword evidence="3" id="KW-1185">Reference proteome</keyword>
<dbReference type="Proteomes" id="UP001056436">
    <property type="component" value="Unassembled WGS sequence"/>
</dbReference>
<comment type="caution">
    <text evidence="2">The sequence shown here is derived from an EMBL/GenBank/DDBJ whole genome shotgun (WGS) entry which is preliminary data.</text>
</comment>
<feature type="region of interest" description="Disordered" evidence="1">
    <location>
        <begin position="16"/>
        <end position="73"/>
    </location>
</feature>
<name>A0A9P9X694_9PEZI</name>
<feature type="compositionally biased region" description="Polar residues" evidence="1">
    <location>
        <begin position="17"/>
        <end position="54"/>
    </location>
</feature>
<dbReference type="OrthoDB" id="10354619at2759"/>
<evidence type="ECO:0000256" key="1">
    <source>
        <dbReference type="SAM" id="MobiDB-lite"/>
    </source>
</evidence>
<evidence type="ECO:0000313" key="2">
    <source>
        <dbReference type="EMBL" id="KAI3538978.1"/>
    </source>
</evidence>
<proteinExistence type="predicted"/>
<sequence length="73" mass="8108">MDQTERKVCFVAYTGTGPENFSGGNFLSPTSNSEELPSLSRQSSALPPQSLNTNRARDSIDTRLDQLNRQMPF</sequence>
<protein>
    <submittedName>
        <fullName evidence="2">Uncharacterized protein</fullName>
    </submittedName>
</protein>
<accession>A0A9P9X694</accession>
<dbReference type="EMBL" id="SDAQ01000101">
    <property type="protein sequence ID" value="KAI3538978.1"/>
    <property type="molecule type" value="Genomic_DNA"/>
</dbReference>
<evidence type="ECO:0000313" key="3">
    <source>
        <dbReference type="Proteomes" id="UP001056436"/>
    </source>
</evidence>
<dbReference type="AlphaFoldDB" id="A0A9P9X694"/>
<feature type="compositionally biased region" description="Basic and acidic residues" evidence="1">
    <location>
        <begin position="55"/>
        <end position="66"/>
    </location>
</feature>
<reference evidence="2" key="1">
    <citation type="submission" date="2019-01" db="EMBL/GenBank/DDBJ databases">
        <title>Colletotrichum abscissum LGMF1257.</title>
        <authorList>
            <person name="Baroncelli R."/>
        </authorList>
    </citation>
    <scope>NUCLEOTIDE SEQUENCE</scope>
    <source>
        <strain evidence="2">Ca142</strain>
    </source>
</reference>
<gene>
    <name evidence="2" type="ORF">CABS02_11569</name>
</gene>
<organism evidence="2 3">
    <name type="scientific">Colletotrichum abscissum</name>
    <dbReference type="NCBI Taxonomy" id="1671311"/>
    <lineage>
        <taxon>Eukaryota</taxon>
        <taxon>Fungi</taxon>
        <taxon>Dikarya</taxon>
        <taxon>Ascomycota</taxon>
        <taxon>Pezizomycotina</taxon>
        <taxon>Sordariomycetes</taxon>
        <taxon>Hypocreomycetidae</taxon>
        <taxon>Glomerellales</taxon>
        <taxon>Glomerellaceae</taxon>
        <taxon>Colletotrichum</taxon>
        <taxon>Colletotrichum acutatum species complex</taxon>
    </lineage>
</organism>